<dbReference type="GO" id="GO:0055085">
    <property type="term" value="P:transmembrane transport"/>
    <property type="evidence" value="ECO:0007669"/>
    <property type="project" value="InterPro"/>
</dbReference>
<dbReference type="RefSeq" id="WP_350348939.1">
    <property type="nucleotide sequence ID" value="NZ_CP158374.1"/>
</dbReference>
<dbReference type="GO" id="GO:0005886">
    <property type="term" value="C:plasma membrane"/>
    <property type="evidence" value="ECO:0007669"/>
    <property type="project" value="UniProtKB-SubCell"/>
</dbReference>
<evidence type="ECO:0000256" key="1">
    <source>
        <dbReference type="ARBA" id="ARBA00004651"/>
    </source>
</evidence>
<evidence type="ECO:0000313" key="10">
    <source>
        <dbReference type="EMBL" id="XBX82923.1"/>
    </source>
</evidence>
<feature type="transmembrane region" description="Helical" evidence="7">
    <location>
        <begin position="213"/>
        <end position="235"/>
    </location>
</feature>
<dbReference type="EMBL" id="CP158374">
    <property type="protein sequence ID" value="XBX82923.1"/>
    <property type="molecule type" value="Genomic_DNA"/>
</dbReference>
<dbReference type="InterPro" id="IPR035906">
    <property type="entry name" value="MetI-like_sf"/>
</dbReference>
<dbReference type="Gene3D" id="1.10.3720.10">
    <property type="entry name" value="MetI-like"/>
    <property type="match status" value="1"/>
</dbReference>
<dbReference type="AlphaFoldDB" id="A0AAU7W8X6"/>
<feature type="transmembrane region" description="Helical" evidence="7">
    <location>
        <begin position="172"/>
        <end position="192"/>
    </location>
</feature>
<evidence type="ECO:0000256" key="4">
    <source>
        <dbReference type="ARBA" id="ARBA00022692"/>
    </source>
</evidence>
<organism evidence="10">
    <name type="scientific">Agromyces sp. G08B096</name>
    <dbReference type="NCBI Taxonomy" id="3156399"/>
    <lineage>
        <taxon>Bacteria</taxon>
        <taxon>Bacillati</taxon>
        <taxon>Actinomycetota</taxon>
        <taxon>Actinomycetes</taxon>
        <taxon>Micrococcales</taxon>
        <taxon>Microbacteriaceae</taxon>
        <taxon>Agromyces</taxon>
    </lineage>
</organism>
<feature type="domain" description="ABC transmembrane type-1" evidence="9">
    <location>
        <begin position="101"/>
        <end position="292"/>
    </location>
</feature>
<dbReference type="PANTHER" id="PTHR43744:SF12">
    <property type="entry name" value="ABC TRANSPORTER PERMEASE PROTEIN MG189-RELATED"/>
    <property type="match status" value="1"/>
</dbReference>
<keyword evidence="4 7" id="KW-0812">Transmembrane</keyword>
<feature type="transmembrane region" description="Helical" evidence="7">
    <location>
        <begin position="271"/>
        <end position="292"/>
    </location>
</feature>
<keyword evidence="5 7" id="KW-1133">Transmembrane helix</keyword>
<keyword evidence="2 7" id="KW-0813">Transport</keyword>
<protein>
    <submittedName>
        <fullName evidence="10">Carbohydrate ABC transporter permease</fullName>
    </submittedName>
</protein>
<gene>
    <name evidence="10" type="ORF">ABIQ69_03080</name>
</gene>
<dbReference type="PANTHER" id="PTHR43744">
    <property type="entry name" value="ABC TRANSPORTER PERMEASE PROTEIN MG189-RELATED-RELATED"/>
    <property type="match status" value="1"/>
</dbReference>
<dbReference type="Pfam" id="PF00528">
    <property type="entry name" value="BPD_transp_1"/>
    <property type="match status" value="1"/>
</dbReference>
<sequence>MTATITPESRDAGAARSGDEHGMAGGPRPGRTRRRPTFGGLASSTFLWIYAAISIAPLLLMLSNSLRTTQDMAKQPLGLPLPPNFTSYQKAWVTASFDTYFFNSIFVTVASVLLSTAVSLLAAYAFARTRSKWFTALEGLFLSGLMLPVYLAILPLFFLLDSLGMVSNLWSLILVYGALGIPFSTFVLASFFRQLPMELDEAARLDGAGPFQTFWRVHLPLVRPAIATVIVFRFVPVWNDFFYPLILIRDQSSYTLPVGITRFFGEYQTDWATLFAGLTLATIPLVVLFLLATKQIVSGLTAGMSK</sequence>
<evidence type="ECO:0000256" key="8">
    <source>
        <dbReference type="SAM" id="MobiDB-lite"/>
    </source>
</evidence>
<feature type="compositionally biased region" description="Basic and acidic residues" evidence="8">
    <location>
        <begin position="8"/>
        <end position="22"/>
    </location>
</feature>
<feature type="region of interest" description="Disordered" evidence="8">
    <location>
        <begin position="1"/>
        <end position="36"/>
    </location>
</feature>
<dbReference type="SUPFAM" id="SSF161098">
    <property type="entry name" value="MetI-like"/>
    <property type="match status" value="1"/>
</dbReference>
<comment type="subcellular location">
    <subcellularLocation>
        <location evidence="1 7">Cell membrane</location>
        <topology evidence="1 7">Multi-pass membrane protein</topology>
    </subcellularLocation>
</comment>
<evidence type="ECO:0000256" key="5">
    <source>
        <dbReference type="ARBA" id="ARBA00022989"/>
    </source>
</evidence>
<dbReference type="CDD" id="cd06261">
    <property type="entry name" value="TM_PBP2"/>
    <property type="match status" value="1"/>
</dbReference>
<evidence type="ECO:0000259" key="9">
    <source>
        <dbReference type="PROSITE" id="PS50928"/>
    </source>
</evidence>
<feature type="transmembrane region" description="Helical" evidence="7">
    <location>
        <begin position="100"/>
        <end position="127"/>
    </location>
</feature>
<dbReference type="InterPro" id="IPR000515">
    <property type="entry name" value="MetI-like"/>
</dbReference>
<dbReference type="PROSITE" id="PS50928">
    <property type="entry name" value="ABC_TM1"/>
    <property type="match status" value="1"/>
</dbReference>
<evidence type="ECO:0000256" key="7">
    <source>
        <dbReference type="RuleBase" id="RU363032"/>
    </source>
</evidence>
<evidence type="ECO:0000256" key="2">
    <source>
        <dbReference type="ARBA" id="ARBA00022448"/>
    </source>
</evidence>
<evidence type="ECO:0000256" key="3">
    <source>
        <dbReference type="ARBA" id="ARBA00022475"/>
    </source>
</evidence>
<keyword evidence="6 7" id="KW-0472">Membrane</keyword>
<reference evidence="10" key="1">
    <citation type="submission" date="2024-05" db="EMBL/GenBank/DDBJ databases">
        <authorList>
            <person name="Yu L."/>
        </authorList>
    </citation>
    <scope>NUCLEOTIDE SEQUENCE</scope>
    <source>
        <strain evidence="10">G08B096</strain>
    </source>
</reference>
<proteinExistence type="inferred from homology"/>
<comment type="similarity">
    <text evidence="7">Belongs to the binding-protein-dependent transport system permease family.</text>
</comment>
<evidence type="ECO:0000256" key="6">
    <source>
        <dbReference type="ARBA" id="ARBA00023136"/>
    </source>
</evidence>
<accession>A0AAU7W8X6</accession>
<feature type="transmembrane region" description="Helical" evidence="7">
    <location>
        <begin position="139"/>
        <end position="160"/>
    </location>
</feature>
<name>A0AAU7W8X6_9MICO</name>
<keyword evidence="3" id="KW-1003">Cell membrane</keyword>
<feature type="transmembrane region" description="Helical" evidence="7">
    <location>
        <begin position="38"/>
        <end position="62"/>
    </location>
</feature>